<dbReference type="AlphaFoldDB" id="A0A1I2G437"/>
<accession>A0A1I2G437</accession>
<evidence type="ECO:0008006" key="4">
    <source>
        <dbReference type="Google" id="ProtNLM"/>
    </source>
</evidence>
<evidence type="ECO:0000313" key="2">
    <source>
        <dbReference type="EMBL" id="SFF11873.1"/>
    </source>
</evidence>
<gene>
    <name evidence="2" type="ORF">SAMN04488035_1692</name>
</gene>
<dbReference type="STRING" id="285351.SAMN04488035_1692"/>
<keyword evidence="1" id="KW-0732">Signal</keyword>
<dbReference type="EMBL" id="FONZ01000002">
    <property type="protein sequence ID" value="SFF11873.1"/>
    <property type="molecule type" value="Genomic_DNA"/>
</dbReference>
<protein>
    <recommendedName>
        <fullName evidence="4">DUF3515 domain-containing protein</fullName>
    </recommendedName>
</protein>
<dbReference type="OrthoDB" id="4331648at2"/>
<dbReference type="Pfam" id="PF12028">
    <property type="entry name" value="DUF3515"/>
    <property type="match status" value="1"/>
</dbReference>
<proteinExistence type="predicted"/>
<name>A0A1I2G437_9MICO</name>
<evidence type="ECO:0000256" key="1">
    <source>
        <dbReference type="SAM" id="SignalP"/>
    </source>
</evidence>
<reference evidence="3" key="1">
    <citation type="submission" date="2016-10" db="EMBL/GenBank/DDBJ databases">
        <authorList>
            <person name="Varghese N."/>
            <person name="Submissions S."/>
        </authorList>
    </citation>
    <scope>NUCLEOTIDE SEQUENCE [LARGE SCALE GENOMIC DNA]</scope>
    <source>
        <strain evidence="3">DSM 19083</strain>
    </source>
</reference>
<dbReference type="PROSITE" id="PS51257">
    <property type="entry name" value="PROKAR_LIPOPROTEIN"/>
    <property type="match status" value="1"/>
</dbReference>
<feature type="signal peptide" evidence="1">
    <location>
        <begin position="1"/>
        <end position="24"/>
    </location>
</feature>
<dbReference type="Proteomes" id="UP000198520">
    <property type="component" value="Unassembled WGS sequence"/>
</dbReference>
<sequence>MPRRPRHPVRVATVAALVGGPLLAACAPTISVPPGENATDPTCAAVVLATPEELGGLPRLDTDSQATTAWGEPQRAITLRCGVPALGPTTDQCQTITTASGTAVDWVVRQEGETEDWIFTTYGRNPAVEVRVPPDVPTAPVVDLNPAVVLAEQDRQCY</sequence>
<feature type="chain" id="PRO_5039214156" description="DUF3515 domain-containing protein" evidence="1">
    <location>
        <begin position="25"/>
        <end position="158"/>
    </location>
</feature>
<keyword evidence="3" id="KW-1185">Reference proteome</keyword>
<dbReference type="InterPro" id="IPR021903">
    <property type="entry name" value="DUF3515"/>
</dbReference>
<organism evidence="2 3">
    <name type="scientific">Flavimobilis marinus</name>
    <dbReference type="NCBI Taxonomy" id="285351"/>
    <lineage>
        <taxon>Bacteria</taxon>
        <taxon>Bacillati</taxon>
        <taxon>Actinomycetota</taxon>
        <taxon>Actinomycetes</taxon>
        <taxon>Micrococcales</taxon>
        <taxon>Jonesiaceae</taxon>
        <taxon>Flavimobilis</taxon>
    </lineage>
</organism>
<evidence type="ECO:0000313" key="3">
    <source>
        <dbReference type="Proteomes" id="UP000198520"/>
    </source>
</evidence>